<feature type="transmembrane region" description="Helical" evidence="2">
    <location>
        <begin position="121"/>
        <end position="139"/>
    </location>
</feature>
<feature type="region of interest" description="Disordered" evidence="1">
    <location>
        <begin position="81"/>
        <end position="106"/>
    </location>
</feature>
<sequence>MSADSGMFRFVPGRMRPAVQVSQNNRDFVSRGTTVRSSPAPSPYRTCRLQTHDVKLVGTFTFSVGAAFGSGGRARRIWREGRNAGAEQDRRRRRERTCWPPQPATMLDPPWEAQEMTVERTILLVVGVVVLGSVLLAALHDIRWLWLTGAMGAHLIQASFTGLCPVVMALKRLNLPSRAGFA</sequence>
<accession>A0ABT3NVC9</accession>
<gene>
    <name evidence="4" type="ORF">OF850_10725</name>
</gene>
<organism evidence="4 5">
    <name type="scientific">Sabulicella glaciei</name>
    <dbReference type="NCBI Taxonomy" id="2984948"/>
    <lineage>
        <taxon>Bacteria</taxon>
        <taxon>Pseudomonadati</taxon>
        <taxon>Pseudomonadota</taxon>
        <taxon>Alphaproteobacteria</taxon>
        <taxon>Acetobacterales</taxon>
        <taxon>Acetobacteraceae</taxon>
        <taxon>Sabulicella</taxon>
    </lineage>
</organism>
<evidence type="ECO:0000313" key="5">
    <source>
        <dbReference type="Proteomes" id="UP001526430"/>
    </source>
</evidence>
<name>A0ABT3NVC9_9PROT</name>
<reference evidence="4 5" key="1">
    <citation type="submission" date="2022-10" db="EMBL/GenBank/DDBJ databases">
        <title>Roseococcus glaciei nov., sp. nov., isolated from glacier.</title>
        <authorList>
            <person name="Liu Q."/>
            <person name="Xin Y.-H."/>
        </authorList>
    </citation>
    <scope>NUCLEOTIDE SEQUENCE [LARGE SCALE GENOMIC DNA]</scope>
    <source>
        <strain evidence="4 5">MDT2-1-1</strain>
    </source>
</reference>
<dbReference type="InterPro" id="IPR021309">
    <property type="entry name" value="YgaP-like_TM"/>
</dbReference>
<evidence type="ECO:0000259" key="3">
    <source>
        <dbReference type="Pfam" id="PF11127"/>
    </source>
</evidence>
<feature type="compositionally biased region" description="Basic and acidic residues" evidence="1">
    <location>
        <begin position="81"/>
        <end position="90"/>
    </location>
</feature>
<proteinExistence type="predicted"/>
<comment type="caution">
    <text evidence="4">The sequence shown here is derived from an EMBL/GenBank/DDBJ whole genome shotgun (WGS) entry which is preliminary data.</text>
</comment>
<evidence type="ECO:0000256" key="1">
    <source>
        <dbReference type="SAM" id="MobiDB-lite"/>
    </source>
</evidence>
<keyword evidence="2" id="KW-1133">Transmembrane helix</keyword>
<feature type="transmembrane region" description="Helical" evidence="2">
    <location>
        <begin position="145"/>
        <end position="170"/>
    </location>
</feature>
<keyword evidence="2" id="KW-0472">Membrane</keyword>
<dbReference type="Pfam" id="PF11127">
    <property type="entry name" value="YgaP-like_TM"/>
    <property type="match status" value="1"/>
</dbReference>
<protein>
    <submittedName>
        <fullName evidence="4">DUF2892 domain-containing protein</fullName>
    </submittedName>
</protein>
<evidence type="ECO:0000256" key="2">
    <source>
        <dbReference type="SAM" id="Phobius"/>
    </source>
</evidence>
<keyword evidence="2" id="KW-0812">Transmembrane</keyword>
<evidence type="ECO:0000313" key="4">
    <source>
        <dbReference type="EMBL" id="MCW8086102.1"/>
    </source>
</evidence>
<dbReference type="Proteomes" id="UP001526430">
    <property type="component" value="Unassembled WGS sequence"/>
</dbReference>
<dbReference type="RefSeq" id="WP_301590081.1">
    <property type="nucleotide sequence ID" value="NZ_JAPFQI010000007.1"/>
</dbReference>
<dbReference type="EMBL" id="JAPFQI010000007">
    <property type="protein sequence ID" value="MCW8086102.1"/>
    <property type="molecule type" value="Genomic_DNA"/>
</dbReference>
<keyword evidence="5" id="KW-1185">Reference proteome</keyword>
<dbReference type="Gene3D" id="6.10.140.1340">
    <property type="match status" value="1"/>
</dbReference>
<feature type="domain" description="Inner membrane protein YgaP-like transmembrane" evidence="3">
    <location>
        <begin position="117"/>
        <end position="171"/>
    </location>
</feature>